<dbReference type="InterPro" id="IPR037291">
    <property type="entry name" value="DUF4139"/>
</dbReference>
<dbReference type="Pfam" id="PF13598">
    <property type="entry name" value="DUF4139"/>
    <property type="match status" value="1"/>
</dbReference>
<feature type="domain" description="DUF4140" evidence="2">
    <location>
        <begin position="13"/>
        <end position="108"/>
    </location>
</feature>
<dbReference type="EMBL" id="CP154795">
    <property type="protein sequence ID" value="XAN06253.1"/>
    <property type="molecule type" value="Genomic_DNA"/>
</dbReference>
<reference evidence="3 4" key="1">
    <citation type="submission" date="2024-04" db="EMBL/GenBank/DDBJ databases">
        <title>Isolation of an actinomycete strain from pig manure.</title>
        <authorList>
            <person name="Gong T."/>
            <person name="Yu Z."/>
            <person name="An M."/>
            <person name="Wei C."/>
            <person name="Yang W."/>
            <person name="Liu L."/>
        </authorList>
    </citation>
    <scope>NUCLEOTIDE SEQUENCE [LARGE SCALE GENOMIC DNA]</scope>
    <source>
        <strain evidence="3 4">ZF39</strain>
    </source>
</reference>
<dbReference type="PANTHER" id="PTHR31005:SF8">
    <property type="entry name" value="DUF4139 DOMAIN-CONTAINING PROTEIN"/>
    <property type="match status" value="1"/>
</dbReference>
<keyword evidence="4" id="KW-1185">Reference proteome</keyword>
<evidence type="ECO:0000313" key="4">
    <source>
        <dbReference type="Proteomes" id="UP001442841"/>
    </source>
</evidence>
<proteinExistence type="predicted"/>
<accession>A0ABZ3FJP8</accession>
<organism evidence="3 4">
    <name type="scientific">Ammonicoccus fulvus</name>
    <dbReference type="NCBI Taxonomy" id="3138240"/>
    <lineage>
        <taxon>Bacteria</taxon>
        <taxon>Bacillati</taxon>
        <taxon>Actinomycetota</taxon>
        <taxon>Actinomycetes</taxon>
        <taxon>Propionibacteriales</taxon>
        <taxon>Propionibacteriaceae</taxon>
        <taxon>Ammonicoccus</taxon>
    </lineage>
</organism>
<dbReference type="NCBIfam" id="TIGR02231">
    <property type="entry name" value="mucoidy inhibitor MuiA family protein"/>
    <property type="match status" value="1"/>
</dbReference>
<feature type="domain" description="DUF4139" evidence="1">
    <location>
        <begin position="201"/>
        <end position="521"/>
    </location>
</feature>
<protein>
    <submittedName>
        <fullName evidence="3">Mucoidy inhibitor MuiA family protein</fullName>
    </submittedName>
</protein>
<evidence type="ECO:0000313" key="3">
    <source>
        <dbReference type="EMBL" id="XAN06253.1"/>
    </source>
</evidence>
<dbReference type="PANTHER" id="PTHR31005">
    <property type="entry name" value="DUF4139 DOMAIN-CONTAINING PROTEIN"/>
    <property type="match status" value="1"/>
</dbReference>
<gene>
    <name evidence="3" type="ORF">AADG42_02665</name>
</gene>
<evidence type="ECO:0000259" key="1">
    <source>
        <dbReference type="Pfam" id="PF13598"/>
    </source>
</evidence>
<dbReference type="Proteomes" id="UP001442841">
    <property type="component" value="Chromosome"/>
</dbReference>
<dbReference type="RefSeq" id="WP_425307686.1">
    <property type="nucleotide sequence ID" value="NZ_CP154795.1"/>
</dbReference>
<name>A0ABZ3FJP8_9ACTN</name>
<evidence type="ECO:0000259" key="2">
    <source>
        <dbReference type="Pfam" id="PF13600"/>
    </source>
</evidence>
<dbReference type="Pfam" id="PF13600">
    <property type="entry name" value="DUF4140"/>
    <property type="match status" value="1"/>
</dbReference>
<sequence>MTTLSLQAPVVAVTVYPGQARVTRRGQVALPSDEPCEVLLGDLPLSLIHESVRVSGRGGGAISGIDVRVAHHAVDNSARNKALLDERQRLAVEAQHVADQRRALDLRAGMFESVAEAAARPYARQFASGMAPAELGPVAENLAAQLAEVLASRRTLLDEEKRISDEQARVDRELNSPLTPTPDRTEVAVAVQPGAHDEIELEVSYLVEGASWDPRYDLRLDDESKQVSVTWFGMVRQHSGEDWPECQVRLSTARPTAAIAIPDLDPWFLTDATPQYSGGPRLAYGAAFDEAAPRAMAAPMPAAGGGPARARAEMAEPVRHVEAEVEAGVTAATYVIQHPVAVPSDGSDHQALISEFRLPAEVDHVTAPVRSDDVFLRATVTNSSGHTLGAGKASLFHGTEFVGVTDLESLAPNEKVELALGLDDRIRVKRELTGRHADKAILGSAARHEGRWRTTVGNYSGAPIRITVIDQAPVSQVPGITVRDVRTTPSATVDDLGEVTWKLTLADGEQADLDLAVRIEVARGTVLGGWRE</sequence>
<dbReference type="InterPro" id="IPR011935">
    <property type="entry name" value="CHP02231"/>
</dbReference>
<dbReference type="InterPro" id="IPR025554">
    <property type="entry name" value="DUF4140"/>
</dbReference>